<dbReference type="Gene3D" id="1.10.10.60">
    <property type="entry name" value="Homeodomain-like"/>
    <property type="match status" value="2"/>
</dbReference>
<protein>
    <submittedName>
        <fullName evidence="7">Response regulator</fullName>
    </submittedName>
</protein>
<dbReference type="GO" id="GO:0003700">
    <property type="term" value="F:DNA-binding transcription factor activity"/>
    <property type="evidence" value="ECO:0007669"/>
    <property type="project" value="InterPro"/>
</dbReference>
<accession>A0AAX3N0X6</accession>
<dbReference type="GO" id="GO:0000160">
    <property type="term" value="P:phosphorelay signal transduction system"/>
    <property type="evidence" value="ECO:0007669"/>
    <property type="project" value="InterPro"/>
</dbReference>
<reference evidence="7" key="1">
    <citation type="submission" date="2023-02" db="EMBL/GenBank/DDBJ databases">
        <title>Pathogen: clinical or host-associated sample.</title>
        <authorList>
            <person name="Hergert J."/>
            <person name="Casey R."/>
            <person name="Wagner J."/>
            <person name="Young E.L."/>
            <person name="Oakeson K.F."/>
        </authorList>
    </citation>
    <scope>NUCLEOTIDE SEQUENCE</scope>
    <source>
        <strain evidence="7">2022CK-00830</strain>
    </source>
</reference>
<dbReference type="PANTHER" id="PTHR43280">
    <property type="entry name" value="ARAC-FAMILY TRANSCRIPTIONAL REGULATOR"/>
    <property type="match status" value="1"/>
</dbReference>
<dbReference type="InterPro" id="IPR018060">
    <property type="entry name" value="HTH_AraC"/>
</dbReference>
<proteinExistence type="predicted"/>
<dbReference type="CDD" id="cd17536">
    <property type="entry name" value="REC_YesN-like"/>
    <property type="match status" value="1"/>
</dbReference>
<evidence type="ECO:0000313" key="8">
    <source>
        <dbReference type="Proteomes" id="UP001220962"/>
    </source>
</evidence>
<dbReference type="AlphaFoldDB" id="A0AAX3N0X6"/>
<dbReference type="InterPro" id="IPR020449">
    <property type="entry name" value="Tscrpt_reg_AraC-type_HTH"/>
</dbReference>
<organism evidence="7 8">
    <name type="scientific">Paenibacillus urinalis</name>
    <dbReference type="NCBI Taxonomy" id="521520"/>
    <lineage>
        <taxon>Bacteria</taxon>
        <taxon>Bacillati</taxon>
        <taxon>Bacillota</taxon>
        <taxon>Bacilli</taxon>
        <taxon>Bacillales</taxon>
        <taxon>Paenibacillaceae</taxon>
        <taxon>Paenibacillus</taxon>
    </lineage>
</organism>
<dbReference type="Proteomes" id="UP001220962">
    <property type="component" value="Chromosome"/>
</dbReference>
<evidence type="ECO:0000259" key="5">
    <source>
        <dbReference type="PROSITE" id="PS01124"/>
    </source>
</evidence>
<dbReference type="EMBL" id="CP118101">
    <property type="protein sequence ID" value="WDH83508.1"/>
    <property type="molecule type" value="Genomic_DNA"/>
</dbReference>
<dbReference type="PRINTS" id="PR00032">
    <property type="entry name" value="HTHARAC"/>
</dbReference>
<dbReference type="SMART" id="SM00342">
    <property type="entry name" value="HTH_ARAC"/>
    <property type="match status" value="1"/>
</dbReference>
<keyword evidence="4" id="KW-0597">Phosphoprotein</keyword>
<dbReference type="InterPro" id="IPR009057">
    <property type="entry name" value="Homeodomain-like_sf"/>
</dbReference>
<evidence type="ECO:0000256" key="1">
    <source>
        <dbReference type="ARBA" id="ARBA00023015"/>
    </source>
</evidence>
<keyword evidence="3" id="KW-0804">Transcription</keyword>
<dbReference type="PROSITE" id="PS00041">
    <property type="entry name" value="HTH_ARAC_FAMILY_1"/>
    <property type="match status" value="1"/>
</dbReference>
<dbReference type="SUPFAM" id="SSF46689">
    <property type="entry name" value="Homeodomain-like"/>
    <property type="match status" value="2"/>
</dbReference>
<evidence type="ECO:0000259" key="6">
    <source>
        <dbReference type="PROSITE" id="PS50110"/>
    </source>
</evidence>
<keyword evidence="1" id="KW-0805">Transcription regulation</keyword>
<gene>
    <name evidence="7" type="ORF">PUW23_04490</name>
</gene>
<dbReference type="InterPro" id="IPR011006">
    <property type="entry name" value="CheY-like_superfamily"/>
</dbReference>
<dbReference type="SMART" id="SM00448">
    <property type="entry name" value="REC"/>
    <property type="match status" value="1"/>
</dbReference>
<dbReference type="PROSITE" id="PS50110">
    <property type="entry name" value="RESPONSE_REGULATORY"/>
    <property type="match status" value="1"/>
</dbReference>
<feature type="domain" description="Response regulatory" evidence="6">
    <location>
        <begin position="3"/>
        <end position="120"/>
    </location>
</feature>
<dbReference type="Gene3D" id="3.40.50.2300">
    <property type="match status" value="1"/>
</dbReference>
<dbReference type="Pfam" id="PF00072">
    <property type="entry name" value="Response_reg"/>
    <property type="match status" value="1"/>
</dbReference>
<dbReference type="GO" id="GO:0043565">
    <property type="term" value="F:sequence-specific DNA binding"/>
    <property type="evidence" value="ECO:0007669"/>
    <property type="project" value="InterPro"/>
</dbReference>
<evidence type="ECO:0000256" key="3">
    <source>
        <dbReference type="ARBA" id="ARBA00023163"/>
    </source>
</evidence>
<sequence>MFKMLIVDDEQIERSALRMIVERNLPNVEVVGEAENGRAAIEMAQRLLPDLVTMDIKMPGTDGIEAVSVLYNLLPDTKVIMVSAFDEFEYARCVMKYGVKEYLLKPCKKDQIVSSIQAVVKDIEAERRKLSQINALRHQAEQTQALLETDWVSSICQSRTLGAELIGWQQAAGILSESAGYACVLKIAVDQERSQAERIPIHQWVRNRTSIYEFCHAGPFIGQYLPLLLFPERMSKGRSLSVRSRAVHLMRSLLLEAQRMFPSTGMTAGIGTLKHSREGWMRSYQEAVLASGEPRAFCSCFYEDLPAGTEESNPYPLACEQQLLLMVGRGNVEEARGMFSQYMNELLELTRYQTARVQYDLNKLFAQMRSQAKEKGISLPKLGGFHDMNDIEDLRRYALFQLDLVLDAVDTWYTDEHRCGIERAKSYIADHYSTELSLEEVADYAGLNPHYFSKIFHERCGITFIDYLTGIRIAKARELLGDPRHILKDISQRIGYRDPNYFSRVFKKMVGMSPSEYRSAALKEY</sequence>
<feature type="modified residue" description="4-aspartylphosphate" evidence="4">
    <location>
        <position position="55"/>
    </location>
</feature>
<dbReference type="InterPro" id="IPR018062">
    <property type="entry name" value="HTH_AraC-typ_CS"/>
</dbReference>
<name>A0AAX3N0X6_9BACL</name>
<evidence type="ECO:0000256" key="2">
    <source>
        <dbReference type="ARBA" id="ARBA00023125"/>
    </source>
</evidence>
<dbReference type="RefSeq" id="WP_274359590.1">
    <property type="nucleotide sequence ID" value="NZ_CP118101.1"/>
</dbReference>
<dbReference type="SUPFAM" id="SSF52172">
    <property type="entry name" value="CheY-like"/>
    <property type="match status" value="1"/>
</dbReference>
<dbReference type="PANTHER" id="PTHR43280:SF28">
    <property type="entry name" value="HTH-TYPE TRANSCRIPTIONAL ACTIVATOR RHAS"/>
    <property type="match status" value="1"/>
</dbReference>
<evidence type="ECO:0000256" key="4">
    <source>
        <dbReference type="PROSITE-ProRule" id="PRU00169"/>
    </source>
</evidence>
<dbReference type="PROSITE" id="PS01124">
    <property type="entry name" value="HTH_ARAC_FAMILY_2"/>
    <property type="match status" value="1"/>
</dbReference>
<keyword evidence="2" id="KW-0238">DNA-binding</keyword>
<evidence type="ECO:0000313" key="7">
    <source>
        <dbReference type="EMBL" id="WDH83508.1"/>
    </source>
</evidence>
<dbReference type="InterPro" id="IPR001789">
    <property type="entry name" value="Sig_transdc_resp-reg_receiver"/>
</dbReference>
<dbReference type="Pfam" id="PF12833">
    <property type="entry name" value="HTH_18"/>
    <property type="match status" value="1"/>
</dbReference>
<feature type="domain" description="HTH araC/xylS-type" evidence="5">
    <location>
        <begin position="422"/>
        <end position="520"/>
    </location>
</feature>